<feature type="compositionally biased region" description="Acidic residues" evidence="1">
    <location>
        <begin position="304"/>
        <end position="314"/>
    </location>
</feature>
<protein>
    <recommendedName>
        <fullName evidence="2">PH domain-containing protein</fullName>
    </recommendedName>
</protein>
<dbReference type="VEuPathDB" id="FungiDB:AeMF1_011148"/>
<sequence length="366" mass="41186">MWSLHDAATMTRWEGWIYKKGSVVPSWKKRYMVLEGREITYYDQAKREHRKEKGSFLLAGVQRSNDIAHGMTLRSEDGSHMQIYTDTVDEFVVCFNAMSKAVTIPSPVPSGNSKNQIDDTVTENDSYAGWMEKEGERVKTWKRRYFVLAGRNLRYYEKFQGEKPKGGGRIESIEYSERQCGLIFHLENNRALNVAADSDLEMKLWVSAVCKELGIKTKDIRRPIASEKVHEEQPKHYSAIGAVLASVTHEMAPKEKSGFLGLSANKPIKKSAEDALAEDAALAASIEVIHPAPEILPSTPTPESIEESDEESIPDVEISPVPAVGDEHPSIEEEKVERTKKKKRERTKKTKHIASPEAPRGCCTIL</sequence>
<feature type="region of interest" description="Disordered" evidence="1">
    <location>
        <begin position="293"/>
        <end position="366"/>
    </location>
</feature>
<reference evidence="3 4" key="1">
    <citation type="submission" date="2019-07" db="EMBL/GenBank/DDBJ databases">
        <title>Genomics analysis of Aphanomyces spp. identifies a new class of oomycete effector associated with host adaptation.</title>
        <authorList>
            <person name="Gaulin E."/>
        </authorList>
    </citation>
    <scope>NUCLEOTIDE SEQUENCE [LARGE SCALE GENOMIC DNA]</scope>
    <source>
        <strain evidence="3 4">ATCC 201684</strain>
    </source>
</reference>
<evidence type="ECO:0000259" key="2">
    <source>
        <dbReference type="PROSITE" id="PS50003"/>
    </source>
</evidence>
<dbReference type="PANTHER" id="PTHR14336">
    <property type="entry name" value="TANDEM PH DOMAIN CONTAINING PROTEIN"/>
    <property type="match status" value="1"/>
</dbReference>
<dbReference type="PANTHER" id="PTHR14336:SF16">
    <property type="entry name" value="PH DOMAIN-CONTAINING PROTEIN"/>
    <property type="match status" value="1"/>
</dbReference>
<evidence type="ECO:0000256" key="1">
    <source>
        <dbReference type="SAM" id="MobiDB-lite"/>
    </source>
</evidence>
<dbReference type="InterPro" id="IPR001849">
    <property type="entry name" value="PH_domain"/>
</dbReference>
<feature type="compositionally biased region" description="Basic residues" evidence="1">
    <location>
        <begin position="338"/>
        <end position="352"/>
    </location>
</feature>
<accession>A0A6G0XBA9</accession>
<dbReference type="InterPro" id="IPR051707">
    <property type="entry name" value="PI-Interact_SigTrans_Reg"/>
</dbReference>
<feature type="domain" description="PH" evidence="2">
    <location>
        <begin position="10"/>
        <end position="103"/>
    </location>
</feature>
<feature type="domain" description="PH" evidence="2">
    <location>
        <begin position="124"/>
        <end position="214"/>
    </location>
</feature>
<dbReference type="Proteomes" id="UP000481153">
    <property type="component" value="Unassembled WGS sequence"/>
</dbReference>
<evidence type="ECO:0000313" key="3">
    <source>
        <dbReference type="EMBL" id="KAF0737245.1"/>
    </source>
</evidence>
<dbReference type="InterPro" id="IPR011993">
    <property type="entry name" value="PH-like_dom_sf"/>
</dbReference>
<dbReference type="SUPFAM" id="SSF50729">
    <property type="entry name" value="PH domain-like"/>
    <property type="match status" value="2"/>
</dbReference>
<dbReference type="EMBL" id="VJMJ01000084">
    <property type="protein sequence ID" value="KAF0737245.1"/>
    <property type="molecule type" value="Genomic_DNA"/>
</dbReference>
<keyword evidence="4" id="KW-1185">Reference proteome</keyword>
<organism evidence="3 4">
    <name type="scientific">Aphanomyces euteiches</name>
    <dbReference type="NCBI Taxonomy" id="100861"/>
    <lineage>
        <taxon>Eukaryota</taxon>
        <taxon>Sar</taxon>
        <taxon>Stramenopiles</taxon>
        <taxon>Oomycota</taxon>
        <taxon>Saprolegniomycetes</taxon>
        <taxon>Saprolegniales</taxon>
        <taxon>Verrucalvaceae</taxon>
        <taxon>Aphanomyces</taxon>
    </lineage>
</organism>
<dbReference type="AlphaFoldDB" id="A0A6G0XBA9"/>
<dbReference type="SMART" id="SM00233">
    <property type="entry name" value="PH"/>
    <property type="match status" value="2"/>
</dbReference>
<dbReference type="Pfam" id="PF00169">
    <property type="entry name" value="PH"/>
    <property type="match status" value="2"/>
</dbReference>
<comment type="caution">
    <text evidence="3">The sequence shown here is derived from an EMBL/GenBank/DDBJ whole genome shotgun (WGS) entry which is preliminary data.</text>
</comment>
<dbReference type="PROSITE" id="PS50003">
    <property type="entry name" value="PH_DOMAIN"/>
    <property type="match status" value="2"/>
</dbReference>
<dbReference type="Gene3D" id="2.30.29.30">
    <property type="entry name" value="Pleckstrin-homology domain (PH domain)/Phosphotyrosine-binding domain (PTB)"/>
    <property type="match status" value="2"/>
</dbReference>
<name>A0A6G0XBA9_9STRA</name>
<proteinExistence type="predicted"/>
<feature type="compositionally biased region" description="Basic and acidic residues" evidence="1">
    <location>
        <begin position="325"/>
        <end position="337"/>
    </location>
</feature>
<gene>
    <name evidence="3" type="ORF">Ae201684_006422</name>
</gene>
<evidence type="ECO:0000313" key="4">
    <source>
        <dbReference type="Proteomes" id="UP000481153"/>
    </source>
</evidence>